<dbReference type="PATRIC" id="fig|1461693.3.peg.885"/>
<dbReference type="Gene3D" id="1.10.10.10">
    <property type="entry name" value="Winged helix-like DNA-binding domain superfamily/Winged helix DNA-binding domain"/>
    <property type="match status" value="1"/>
</dbReference>
<dbReference type="SUPFAM" id="SSF53850">
    <property type="entry name" value="Periplasmic binding protein-like II"/>
    <property type="match status" value="1"/>
</dbReference>
<organism evidence="6 7">
    <name type="scientific">Actibacterium atlanticum</name>
    <dbReference type="NCBI Taxonomy" id="1461693"/>
    <lineage>
        <taxon>Bacteria</taxon>
        <taxon>Pseudomonadati</taxon>
        <taxon>Pseudomonadota</taxon>
        <taxon>Alphaproteobacteria</taxon>
        <taxon>Rhodobacterales</taxon>
        <taxon>Roseobacteraceae</taxon>
        <taxon>Actibacterium</taxon>
    </lineage>
</organism>
<dbReference type="InterPro" id="IPR036390">
    <property type="entry name" value="WH_DNA-bd_sf"/>
</dbReference>
<sequence>MRINYDFADLEAFLAVKETGSFHLAAERLNLSQSAVTRRVQKLETALDSVLFERTTRAVKPTLAAKRLQSRAEAILDDARETASAMRDESVAYAYQRNAVVTVAVIPTVAKLIIPEAIRRFRSQGHGARFRFFDQSANAVAESVARAEADFGICSIPELEPNTRFESLFNDQIVLVLPKDHPLVAQRRLNWTDIANEDLIVPARGTGNRLLIDEAMARAGLPLLWAYEIRRSTTALDFVSEGMGLALLPRSALASYPDRGVVFKPIDNPTILRPVGMLSRIEQKQTASEGAFKDIIRTVCATL</sequence>
<dbReference type="RefSeq" id="WP_051597943.1">
    <property type="nucleotide sequence ID" value="NZ_AQQY01000002.1"/>
</dbReference>
<name>A0A058ZPQ5_9RHOB</name>
<gene>
    <name evidence="6" type="ORF">ATO10_04332</name>
</gene>
<accession>A0A058ZPQ5</accession>
<dbReference type="GO" id="GO:0003700">
    <property type="term" value="F:DNA-binding transcription factor activity"/>
    <property type="evidence" value="ECO:0007669"/>
    <property type="project" value="InterPro"/>
</dbReference>
<evidence type="ECO:0000313" key="7">
    <source>
        <dbReference type="Proteomes" id="UP000024836"/>
    </source>
</evidence>
<dbReference type="EMBL" id="AQQY01000002">
    <property type="protein sequence ID" value="KCV82806.1"/>
    <property type="molecule type" value="Genomic_DNA"/>
</dbReference>
<dbReference type="PROSITE" id="PS50931">
    <property type="entry name" value="HTH_LYSR"/>
    <property type="match status" value="1"/>
</dbReference>
<dbReference type="PANTHER" id="PTHR30419">
    <property type="entry name" value="HTH-TYPE TRANSCRIPTIONAL REGULATOR YBHD"/>
    <property type="match status" value="1"/>
</dbReference>
<proteinExistence type="inferred from homology"/>
<evidence type="ECO:0000256" key="3">
    <source>
        <dbReference type="ARBA" id="ARBA00023125"/>
    </source>
</evidence>
<dbReference type="GO" id="GO:0003677">
    <property type="term" value="F:DNA binding"/>
    <property type="evidence" value="ECO:0007669"/>
    <property type="project" value="UniProtKB-KW"/>
</dbReference>
<dbReference type="InterPro" id="IPR005119">
    <property type="entry name" value="LysR_subst-bd"/>
</dbReference>
<dbReference type="Pfam" id="PF03466">
    <property type="entry name" value="LysR_substrate"/>
    <property type="match status" value="1"/>
</dbReference>
<dbReference type="PRINTS" id="PR00039">
    <property type="entry name" value="HTHLYSR"/>
</dbReference>
<dbReference type="InterPro" id="IPR000847">
    <property type="entry name" value="LysR_HTH_N"/>
</dbReference>
<dbReference type="InterPro" id="IPR036388">
    <property type="entry name" value="WH-like_DNA-bd_sf"/>
</dbReference>
<dbReference type="PANTHER" id="PTHR30419:SF8">
    <property type="entry name" value="NITROGEN ASSIMILATION TRANSCRIPTIONAL ACTIVATOR-RELATED"/>
    <property type="match status" value="1"/>
</dbReference>
<keyword evidence="2" id="KW-0805">Transcription regulation</keyword>
<comment type="caution">
    <text evidence="6">The sequence shown here is derived from an EMBL/GenBank/DDBJ whole genome shotgun (WGS) entry which is preliminary data.</text>
</comment>
<evidence type="ECO:0000256" key="4">
    <source>
        <dbReference type="ARBA" id="ARBA00023163"/>
    </source>
</evidence>
<evidence type="ECO:0000256" key="1">
    <source>
        <dbReference type="ARBA" id="ARBA00009437"/>
    </source>
</evidence>
<keyword evidence="7" id="KW-1185">Reference proteome</keyword>
<dbReference type="SUPFAM" id="SSF46785">
    <property type="entry name" value="Winged helix' DNA-binding domain"/>
    <property type="match status" value="1"/>
</dbReference>
<keyword evidence="3" id="KW-0238">DNA-binding</keyword>
<dbReference type="AlphaFoldDB" id="A0A058ZPQ5"/>
<dbReference type="Gene3D" id="3.40.190.290">
    <property type="match status" value="1"/>
</dbReference>
<protein>
    <submittedName>
        <fullName evidence="6">LysR family transcriptional regulator</fullName>
    </submittedName>
</protein>
<reference evidence="6 7" key="1">
    <citation type="submission" date="2013-04" db="EMBL/GenBank/DDBJ databases">
        <title>Shimia sp. 22II-S11-Z10 Genome Sequencing.</title>
        <authorList>
            <person name="Lai Q."/>
            <person name="Li G."/>
            <person name="Shao Z."/>
        </authorList>
    </citation>
    <scope>NUCLEOTIDE SEQUENCE [LARGE SCALE GENOMIC DNA]</scope>
    <source>
        <strain evidence="7">22II-S11-Z10</strain>
    </source>
</reference>
<dbReference type="GO" id="GO:0005829">
    <property type="term" value="C:cytosol"/>
    <property type="evidence" value="ECO:0007669"/>
    <property type="project" value="TreeGrafter"/>
</dbReference>
<dbReference type="eggNOG" id="COG0583">
    <property type="taxonomic scope" value="Bacteria"/>
</dbReference>
<dbReference type="Proteomes" id="UP000024836">
    <property type="component" value="Unassembled WGS sequence"/>
</dbReference>
<comment type="similarity">
    <text evidence="1">Belongs to the LysR transcriptional regulatory family.</text>
</comment>
<dbReference type="Pfam" id="PF00126">
    <property type="entry name" value="HTH_1"/>
    <property type="match status" value="1"/>
</dbReference>
<keyword evidence="4" id="KW-0804">Transcription</keyword>
<evidence type="ECO:0000313" key="6">
    <source>
        <dbReference type="EMBL" id="KCV82806.1"/>
    </source>
</evidence>
<dbReference type="CDD" id="cd08440">
    <property type="entry name" value="PBP2_LTTR_like_4"/>
    <property type="match status" value="1"/>
</dbReference>
<evidence type="ECO:0000259" key="5">
    <source>
        <dbReference type="PROSITE" id="PS50931"/>
    </source>
</evidence>
<dbReference type="STRING" id="1461693.ATO10_04332"/>
<dbReference type="OrthoDB" id="9815174at2"/>
<feature type="domain" description="HTH lysR-type" evidence="5">
    <location>
        <begin position="5"/>
        <end position="62"/>
    </location>
</feature>
<dbReference type="InterPro" id="IPR050950">
    <property type="entry name" value="HTH-type_LysR_regulators"/>
</dbReference>
<evidence type="ECO:0000256" key="2">
    <source>
        <dbReference type="ARBA" id="ARBA00023015"/>
    </source>
</evidence>
<dbReference type="FunFam" id="1.10.10.10:FF:000001">
    <property type="entry name" value="LysR family transcriptional regulator"/>
    <property type="match status" value="1"/>
</dbReference>